<keyword evidence="1" id="KW-0732">Signal</keyword>
<gene>
    <name evidence="2" type="ORF">K1Y79_09165</name>
</gene>
<proteinExistence type="predicted"/>
<sequence length="189" mass="21372">MRIRLRYCLLLLISLPALAQKPKVGLSLTSSKQHQISVYKGTIIVNGNKTFTFKQDSINYASKRNRVEEDKGSVFLFLDVKDGPKKNKLYVFSINNSIADSVLTTISSDIKDWDHDGLLEFGGSEAGELYPSADSMYYVPAKFYEIKKGKLVYDAEYTEKIDTKVNGVFIANPLENNGKYKVIPKKRRS</sequence>
<reference evidence="2 3" key="1">
    <citation type="submission" date="2021-08" db="EMBL/GenBank/DDBJ databases">
        <title>The genome sequence of Chitinophaga sp. B61.</title>
        <authorList>
            <person name="Zhang X."/>
        </authorList>
    </citation>
    <scope>NUCLEOTIDE SEQUENCE [LARGE SCALE GENOMIC DNA]</scope>
    <source>
        <strain evidence="2 3">B61</strain>
    </source>
</reference>
<dbReference type="RefSeq" id="WP_220249719.1">
    <property type="nucleotide sequence ID" value="NZ_JAICCF010000002.1"/>
</dbReference>
<evidence type="ECO:0000256" key="1">
    <source>
        <dbReference type="SAM" id="SignalP"/>
    </source>
</evidence>
<name>A0ABS7GBJ9_9BACT</name>
<keyword evidence="3" id="KW-1185">Reference proteome</keyword>
<feature type="signal peptide" evidence="1">
    <location>
        <begin position="1"/>
        <end position="19"/>
    </location>
</feature>
<dbReference type="Proteomes" id="UP000812961">
    <property type="component" value="Unassembled WGS sequence"/>
</dbReference>
<evidence type="ECO:0008006" key="4">
    <source>
        <dbReference type="Google" id="ProtNLM"/>
    </source>
</evidence>
<protein>
    <recommendedName>
        <fullName evidence="4">DKNYY family protein</fullName>
    </recommendedName>
</protein>
<feature type="chain" id="PRO_5046779298" description="DKNYY family protein" evidence="1">
    <location>
        <begin position="20"/>
        <end position="189"/>
    </location>
</feature>
<evidence type="ECO:0000313" key="2">
    <source>
        <dbReference type="EMBL" id="MBW8684500.1"/>
    </source>
</evidence>
<accession>A0ABS7GBJ9</accession>
<comment type="caution">
    <text evidence="2">The sequence shown here is derived from an EMBL/GenBank/DDBJ whole genome shotgun (WGS) entry which is preliminary data.</text>
</comment>
<organism evidence="2 3">
    <name type="scientific">Chitinophaga rhizophila</name>
    <dbReference type="NCBI Taxonomy" id="2866212"/>
    <lineage>
        <taxon>Bacteria</taxon>
        <taxon>Pseudomonadati</taxon>
        <taxon>Bacteroidota</taxon>
        <taxon>Chitinophagia</taxon>
        <taxon>Chitinophagales</taxon>
        <taxon>Chitinophagaceae</taxon>
        <taxon>Chitinophaga</taxon>
    </lineage>
</organism>
<dbReference type="EMBL" id="JAICCF010000002">
    <property type="protein sequence ID" value="MBW8684500.1"/>
    <property type="molecule type" value="Genomic_DNA"/>
</dbReference>
<evidence type="ECO:0000313" key="3">
    <source>
        <dbReference type="Proteomes" id="UP000812961"/>
    </source>
</evidence>